<dbReference type="RefSeq" id="WP_270005100.1">
    <property type="nucleotide sequence ID" value="NZ_CAXQEU010000056.1"/>
</dbReference>
<evidence type="ECO:0000313" key="7">
    <source>
        <dbReference type="Proteomes" id="UP001149142"/>
    </source>
</evidence>
<comment type="subcellular location">
    <subcellularLocation>
        <location evidence="1">Cell envelope</location>
    </subcellularLocation>
</comment>
<keyword evidence="5" id="KW-1133">Transmembrane helix</keyword>
<dbReference type="PANTHER" id="PTHR32347">
    <property type="entry name" value="EFFLUX SYSTEM COMPONENT YKNX-RELATED"/>
    <property type="match status" value="1"/>
</dbReference>
<dbReference type="InterPro" id="IPR011053">
    <property type="entry name" value="Single_hybrid_motif"/>
</dbReference>
<evidence type="ECO:0000256" key="1">
    <source>
        <dbReference type="ARBA" id="ARBA00004196"/>
    </source>
</evidence>
<dbReference type="PANTHER" id="PTHR32347:SF23">
    <property type="entry name" value="BLL5650 PROTEIN"/>
    <property type="match status" value="1"/>
</dbReference>
<dbReference type="Proteomes" id="UP001149142">
    <property type="component" value="Unassembled WGS sequence"/>
</dbReference>
<accession>A0ABT4RXP1</accession>
<organism evidence="6 7">
    <name type="scientific">Mesoflavibacter profundi</name>
    <dbReference type="NCBI Taxonomy" id="2708110"/>
    <lineage>
        <taxon>Bacteria</taxon>
        <taxon>Pseudomonadati</taxon>
        <taxon>Bacteroidota</taxon>
        <taxon>Flavobacteriia</taxon>
        <taxon>Flavobacteriales</taxon>
        <taxon>Flavobacteriaceae</taxon>
        <taxon>Mesoflavibacter</taxon>
    </lineage>
</organism>
<feature type="compositionally biased region" description="Low complexity" evidence="4">
    <location>
        <begin position="447"/>
        <end position="466"/>
    </location>
</feature>
<name>A0ABT4RXP1_9FLAO</name>
<dbReference type="EMBL" id="JAPFGC010000002">
    <property type="protein sequence ID" value="MDA0176587.1"/>
    <property type="molecule type" value="Genomic_DNA"/>
</dbReference>
<keyword evidence="5" id="KW-0472">Membrane</keyword>
<dbReference type="SUPFAM" id="SSF51230">
    <property type="entry name" value="Single hybrid motif"/>
    <property type="match status" value="1"/>
</dbReference>
<keyword evidence="7" id="KW-1185">Reference proteome</keyword>
<keyword evidence="2 3" id="KW-0175">Coiled coil</keyword>
<feature type="coiled-coil region" evidence="3">
    <location>
        <begin position="206"/>
        <end position="247"/>
    </location>
</feature>
<evidence type="ECO:0000256" key="4">
    <source>
        <dbReference type="SAM" id="MobiDB-lite"/>
    </source>
</evidence>
<protein>
    <submittedName>
        <fullName evidence="6">HlyD family secretion protein</fullName>
    </submittedName>
</protein>
<feature type="region of interest" description="Disordered" evidence="4">
    <location>
        <begin position="444"/>
        <end position="466"/>
    </location>
</feature>
<proteinExistence type="predicted"/>
<feature type="coiled-coil region" evidence="3">
    <location>
        <begin position="129"/>
        <end position="156"/>
    </location>
</feature>
<sequence length="466" mass="52603">MLNISNNKLNERVDLSQYECGKQAFGKEHYKAFNRFLVTFGIIGLIILFLPWTQNINAPGLVTTLTPDQRPQTIQSPIPGRIEKWYVKEGEKVKKGDTILFISEIKNEYFDPNLVTRTDQQIKAKSSSVLSYSEKVNALNNQIAALSNERELKYKQAQNKLLQSKLKAKSDSIDFEAAKTNLSIAEKQFNRTQQLQTEGLKSVTEVEEKRLKLQETQAKLISQENKFLAAKNEIINAEVELNRINAEYIDKISKARSDKFTAQSNQFDAEAQVSKLESDYTNYSIRNDLYYIKAPQDGYINKAIKAGIGETFKEGEQLVGIMPSTYDIAIETFVDPIDLPLIHVGEKFRVQFDGWPAIVFSGWPNVSYGTYGAEVVAIERFISPNGKFRVLLSPDKDDHKWPEAIRVGSGARTIGLLDDVPIWYEIWRQLNGFPPNYYTPATKDKNSAVTPTAASNAASNSTSTKK</sequence>
<gene>
    <name evidence="6" type="ORF">OOZ35_03680</name>
</gene>
<reference evidence="6" key="1">
    <citation type="submission" date="2022-11" db="EMBL/GenBank/DDBJ databases">
        <title>Refractory cell wall polysaccharides provide important carbon source for microbial heterotrophs in the hadal ocean.</title>
        <authorList>
            <person name="Zhu X."/>
        </authorList>
    </citation>
    <scope>NUCLEOTIDE SEQUENCE</scope>
    <source>
        <strain evidence="6">MTRN7</strain>
    </source>
</reference>
<evidence type="ECO:0000313" key="6">
    <source>
        <dbReference type="EMBL" id="MDA0176587.1"/>
    </source>
</evidence>
<feature type="transmembrane region" description="Helical" evidence="5">
    <location>
        <begin position="32"/>
        <end position="52"/>
    </location>
</feature>
<dbReference type="Gene3D" id="2.40.50.100">
    <property type="match status" value="1"/>
</dbReference>
<keyword evidence="5" id="KW-0812">Transmembrane</keyword>
<evidence type="ECO:0000256" key="2">
    <source>
        <dbReference type="ARBA" id="ARBA00023054"/>
    </source>
</evidence>
<evidence type="ECO:0000256" key="5">
    <source>
        <dbReference type="SAM" id="Phobius"/>
    </source>
</evidence>
<evidence type="ECO:0000256" key="3">
    <source>
        <dbReference type="SAM" id="Coils"/>
    </source>
</evidence>
<comment type="caution">
    <text evidence="6">The sequence shown here is derived from an EMBL/GenBank/DDBJ whole genome shotgun (WGS) entry which is preliminary data.</text>
</comment>
<dbReference type="InterPro" id="IPR050465">
    <property type="entry name" value="UPF0194_transport"/>
</dbReference>